<dbReference type="EC" id="2.1.1.193" evidence="3 12"/>
<evidence type="ECO:0000256" key="7">
    <source>
        <dbReference type="ARBA" id="ARBA00022603"/>
    </source>
</evidence>
<dbReference type="Pfam" id="PF04452">
    <property type="entry name" value="Methyltrans_RNA"/>
    <property type="match status" value="1"/>
</dbReference>
<dbReference type="Pfam" id="PF20260">
    <property type="entry name" value="PUA_4"/>
    <property type="match status" value="1"/>
</dbReference>
<evidence type="ECO:0000256" key="10">
    <source>
        <dbReference type="ARBA" id="ARBA00025699"/>
    </source>
</evidence>
<evidence type="ECO:0000256" key="8">
    <source>
        <dbReference type="ARBA" id="ARBA00022679"/>
    </source>
</evidence>
<gene>
    <name evidence="15" type="ORF">JM946_22840</name>
</gene>
<evidence type="ECO:0000256" key="6">
    <source>
        <dbReference type="ARBA" id="ARBA00022552"/>
    </source>
</evidence>
<dbReference type="InterPro" id="IPR015947">
    <property type="entry name" value="PUA-like_sf"/>
</dbReference>
<dbReference type="InterPro" id="IPR029026">
    <property type="entry name" value="tRNA_m1G_MTases_N"/>
</dbReference>
<dbReference type="InterPro" id="IPR046887">
    <property type="entry name" value="RsmE_PUA-like"/>
</dbReference>
<sequence length="244" mass="26053">MRLNRIFCDGPLTGRTEIDLPAAGGYHVARVLRMREGAPLSVFDGSGHEFGAEITRVAGDKVTVMLGDPTPGTAESPLRITLVQGVSRSERMDWTLQKATELGVAAIAPVLTARSVVRLDEKQAAKKREHWRGIVIGACEQCGRAKVPAISAPMTLREYLATVRKDGFRLVLSPSAPASLVGLSSMPSKAELLIGPEGGLDDDELHAAQKAGFMPVRLGPRVLRTETAAVVALSVLQGLWGDLQ</sequence>
<dbReference type="SUPFAM" id="SSF88697">
    <property type="entry name" value="PUA domain-like"/>
    <property type="match status" value="1"/>
</dbReference>
<evidence type="ECO:0000259" key="14">
    <source>
        <dbReference type="Pfam" id="PF20260"/>
    </source>
</evidence>
<keyword evidence="7 12" id="KW-0489">Methyltransferase</keyword>
<reference evidence="15 16" key="1">
    <citation type="journal article" date="2021" name="Int. J. Syst. Evol. Microbiol.">
        <title>Steroidobacter gossypii sp. nov., isolated from soil of cotton cropping field.</title>
        <authorList>
            <person name="Huang R."/>
            <person name="Yang S."/>
            <person name="Zhen C."/>
            <person name="Liu W."/>
        </authorList>
    </citation>
    <scope>NUCLEOTIDE SEQUENCE [LARGE SCALE GENOMIC DNA]</scope>
    <source>
        <strain evidence="15 16">S1-65</strain>
    </source>
</reference>
<organism evidence="15 16">
    <name type="scientific">Steroidobacter gossypii</name>
    <dbReference type="NCBI Taxonomy" id="2805490"/>
    <lineage>
        <taxon>Bacteria</taxon>
        <taxon>Pseudomonadati</taxon>
        <taxon>Pseudomonadota</taxon>
        <taxon>Gammaproteobacteria</taxon>
        <taxon>Steroidobacterales</taxon>
        <taxon>Steroidobacteraceae</taxon>
        <taxon>Steroidobacter</taxon>
    </lineage>
</organism>
<evidence type="ECO:0000313" key="15">
    <source>
        <dbReference type="EMBL" id="MBM0107589.1"/>
    </source>
</evidence>
<evidence type="ECO:0000256" key="1">
    <source>
        <dbReference type="ARBA" id="ARBA00004496"/>
    </source>
</evidence>
<dbReference type="PIRSF" id="PIRSF015601">
    <property type="entry name" value="MTase_slr0722"/>
    <property type="match status" value="1"/>
</dbReference>
<dbReference type="SUPFAM" id="SSF75217">
    <property type="entry name" value="alpha/beta knot"/>
    <property type="match status" value="1"/>
</dbReference>
<dbReference type="NCBIfam" id="NF008692">
    <property type="entry name" value="PRK11713.1-5"/>
    <property type="match status" value="1"/>
</dbReference>
<dbReference type="InterPro" id="IPR029028">
    <property type="entry name" value="Alpha/beta_knot_MTases"/>
</dbReference>
<keyword evidence="6 12" id="KW-0698">rRNA processing</keyword>
<dbReference type="PANTHER" id="PTHR30027">
    <property type="entry name" value="RIBOSOMAL RNA SMALL SUBUNIT METHYLTRANSFERASE E"/>
    <property type="match status" value="1"/>
</dbReference>
<feature type="domain" description="Ribosomal RNA small subunit methyltransferase E methyltransferase" evidence="13">
    <location>
        <begin position="75"/>
        <end position="237"/>
    </location>
</feature>
<dbReference type="PANTHER" id="PTHR30027:SF3">
    <property type="entry name" value="16S RRNA (URACIL(1498)-N(3))-METHYLTRANSFERASE"/>
    <property type="match status" value="1"/>
</dbReference>
<dbReference type="InterPro" id="IPR046886">
    <property type="entry name" value="RsmE_MTase_dom"/>
</dbReference>
<dbReference type="GO" id="GO:0008168">
    <property type="term" value="F:methyltransferase activity"/>
    <property type="evidence" value="ECO:0007669"/>
    <property type="project" value="UniProtKB-KW"/>
</dbReference>
<evidence type="ECO:0000256" key="3">
    <source>
        <dbReference type="ARBA" id="ARBA00012328"/>
    </source>
</evidence>
<feature type="domain" description="Ribosomal RNA small subunit methyltransferase E PUA-like" evidence="14">
    <location>
        <begin position="27"/>
        <end position="64"/>
    </location>
</feature>
<dbReference type="Gene3D" id="2.40.240.20">
    <property type="entry name" value="Hypothetical PUA domain-like, domain 1"/>
    <property type="match status" value="1"/>
</dbReference>
<protein>
    <recommendedName>
        <fullName evidence="4 12">Ribosomal RNA small subunit methyltransferase E</fullName>
        <ecNumber evidence="3 12">2.1.1.193</ecNumber>
    </recommendedName>
</protein>
<evidence type="ECO:0000256" key="4">
    <source>
        <dbReference type="ARBA" id="ARBA00013673"/>
    </source>
</evidence>
<evidence type="ECO:0000256" key="12">
    <source>
        <dbReference type="PIRNR" id="PIRNR015601"/>
    </source>
</evidence>
<comment type="similarity">
    <text evidence="2 12">Belongs to the RNA methyltransferase RsmE family.</text>
</comment>
<dbReference type="RefSeq" id="WP_203169691.1">
    <property type="nucleotide sequence ID" value="NZ_JAEVLS010000005.1"/>
</dbReference>
<evidence type="ECO:0000256" key="5">
    <source>
        <dbReference type="ARBA" id="ARBA00022490"/>
    </source>
</evidence>
<evidence type="ECO:0000256" key="11">
    <source>
        <dbReference type="ARBA" id="ARBA00047944"/>
    </source>
</evidence>
<accession>A0ABS1X2Z3</accession>
<evidence type="ECO:0000256" key="2">
    <source>
        <dbReference type="ARBA" id="ARBA00005528"/>
    </source>
</evidence>
<dbReference type="Gene3D" id="3.40.1280.10">
    <property type="match status" value="1"/>
</dbReference>
<keyword evidence="16" id="KW-1185">Reference proteome</keyword>
<proteinExistence type="inferred from homology"/>
<comment type="function">
    <text evidence="10 12">Specifically methylates the N3 position of the uracil ring of uridine 1498 (m3U1498) in 16S rRNA. Acts on the fully assembled 30S ribosomal subunit.</text>
</comment>
<dbReference type="CDD" id="cd18084">
    <property type="entry name" value="RsmE-like"/>
    <property type="match status" value="1"/>
</dbReference>
<evidence type="ECO:0000259" key="13">
    <source>
        <dbReference type="Pfam" id="PF04452"/>
    </source>
</evidence>
<dbReference type="EMBL" id="JAEVLS010000005">
    <property type="protein sequence ID" value="MBM0107589.1"/>
    <property type="molecule type" value="Genomic_DNA"/>
</dbReference>
<keyword evidence="9 12" id="KW-0949">S-adenosyl-L-methionine</keyword>
<name>A0ABS1X2Z3_9GAMM</name>
<evidence type="ECO:0000256" key="9">
    <source>
        <dbReference type="ARBA" id="ARBA00022691"/>
    </source>
</evidence>
<dbReference type="Proteomes" id="UP000661077">
    <property type="component" value="Unassembled WGS sequence"/>
</dbReference>
<dbReference type="GO" id="GO:0032259">
    <property type="term" value="P:methylation"/>
    <property type="evidence" value="ECO:0007669"/>
    <property type="project" value="UniProtKB-KW"/>
</dbReference>
<keyword evidence="5 12" id="KW-0963">Cytoplasm</keyword>
<dbReference type="NCBIfam" id="TIGR00046">
    <property type="entry name" value="RsmE family RNA methyltransferase"/>
    <property type="match status" value="1"/>
</dbReference>
<comment type="subcellular location">
    <subcellularLocation>
        <location evidence="1 12">Cytoplasm</location>
    </subcellularLocation>
</comment>
<dbReference type="InterPro" id="IPR006700">
    <property type="entry name" value="RsmE"/>
</dbReference>
<keyword evidence="8 12" id="KW-0808">Transferase</keyword>
<comment type="caution">
    <text evidence="15">The sequence shown here is derived from an EMBL/GenBank/DDBJ whole genome shotgun (WGS) entry which is preliminary data.</text>
</comment>
<comment type="catalytic activity">
    <reaction evidence="11 12">
        <text>uridine(1498) in 16S rRNA + S-adenosyl-L-methionine = N(3)-methyluridine(1498) in 16S rRNA + S-adenosyl-L-homocysteine + H(+)</text>
        <dbReference type="Rhea" id="RHEA:42920"/>
        <dbReference type="Rhea" id="RHEA-COMP:10283"/>
        <dbReference type="Rhea" id="RHEA-COMP:10284"/>
        <dbReference type="ChEBI" id="CHEBI:15378"/>
        <dbReference type="ChEBI" id="CHEBI:57856"/>
        <dbReference type="ChEBI" id="CHEBI:59789"/>
        <dbReference type="ChEBI" id="CHEBI:65315"/>
        <dbReference type="ChEBI" id="CHEBI:74502"/>
        <dbReference type="EC" id="2.1.1.193"/>
    </reaction>
</comment>
<evidence type="ECO:0000313" key="16">
    <source>
        <dbReference type="Proteomes" id="UP000661077"/>
    </source>
</evidence>